<evidence type="ECO:0000256" key="4">
    <source>
        <dbReference type="ARBA" id="ARBA00023289"/>
    </source>
</evidence>
<comment type="similarity">
    <text evidence="5">Belongs to the HIPP family.</text>
</comment>
<name>A0A444XLY8_ARAHY</name>
<keyword evidence="2" id="KW-0479">Metal-binding</keyword>
<dbReference type="PANTHER" id="PTHR45811">
    <property type="entry name" value="COPPER TRANSPORT PROTEIN FAMILY-RELATED"/>
    <property type="match status" value="1"/>
</dbReference>
<evidence type="ECO:0000256" key="2">
    <source>
        <dbReference type="ARBA" id="ARBA00022723"/>
    </source>
</evidence>
<keyword evidence="9" id="KW-1185">Reference proteome</keyword>
<evidence type="ECO:0000313" key="9">
    <source>
        <dbReference type="Proteomes" id="UP000289738"/>
    </source>
</evidence>
<dbReference type="InterPro" id="IPR006121">
    <property type="entry name" value="HMA_dom"/>
</dbReference>
<evidence type="ECO:0000256" key="6">
    <source>
        <dbReference type="SAM" id="Phobius"/>
    </source>
</evidence>
<dbReference type="InterPro" id="IPR051863">
    <property type="entry name" value="HIPP"/>
</dbReference>
<dbReference type="EMBL" id="SDMP01000019">
    <property type="protein sequence ID" value="RYQ90707.1"/>
    <property type="molecule type" value="Genomic_DNA"/>
</dbReference>
<organism evidence="8 9">
    <name type="scientific">Arachis hypogaea</name>
    <name type="common">Peanut</name>
    <dbReference type="NCBI Taxonomy" id="3818"/>
    <lineage>
        <taxon>Eukaryota</taxon>
        <taxon>Viridiplantae</taxon>
        <taxon>Streptophyta</taxon>
        <taxon>Embryophyta</taxon>
        <taxon>Tracheophyta</taxon>
        <taxon>Spermatophyta</taxon>
        <taxon>Magnoliopsida</taxon>
        <taxon>eudicotyledons</taxon>
        <taxon>Gunneridae</taxon>
        <taxon>Pentapetalae</taxon>
        <taxon>rosids</taxon>
        <taxon>fabids</taxon>
        <taxon>Fabales</taxon>
        <taxon>Fabaceae</taxon>
        <taxon>Papilionoideae</taxon>
        <taxon>50 kb inversion clade</taxon>
        <taxon>dalbergioids sensu lato</taxon>
        <taxon>Dalbergieae</taxon>
        <taxon>Pterocarpus clade</taxon>
        <taxon>Arachis</taxon>
    </lineage>
</organism>
<keyword evidence="6" id="KW-0472">Membrane</keyword>
<keyword evidence="1" id="KW-0488">Methylation</keyword>
<gene>
    <name evidence="8" type="ORF">Ahy_B09g096736</name>
</gene>
<feature type="transmembrane region" description="Helical" evidence="6">
    <location>
        <begin position="6"/>
        <end position="24"/>
    </location>
</feature>
<dbReference type="AlphaFoldDB" id="A0A444XLY8"/>
<dbReference type="Gene3D" id="3.30.70.100">
    <property type="match status" value="1"/>
</dbReference>
<keyword evidence="6" id="KW-0812">Transmembrane</keyword>
<comment type="caution">
    <text evidence="8">The sequence shown here is derived from an EMBL/GenBank/DDBJ whole genome shotgun (WGS) entry which is preliminary data.</text>
</comment>
<evidence type="ECO:0000259" key="7">
    <source>
        <dbReference type="PROSITE" id="PS50846"/>
    </source>
</evidence>
<evidence type="ECO:0000256" key="3">
    <source>
        <dbReference type="ARBA" id="ARBA00023288"/>
    </source>
</evidence>
<dbReference type="Proteomes" id="UP000289738">
    <property type="component" value="Chromosome B09"/>
</dbReference>
<proteinExistence type="inferred from homology"/>
<evidence type="ECO:0000313" key="8">
    <source>
        <dbReference type="EMBL" id="RYQ90707.1"/>
    </source>
</evidence>
<keyword evidence="4" id="KW-0636">Prenylation</keyword>
<dbReference type="GO" id="GO:0046872">
    <property type="term" value="F:metal ion binding"/>
    <property type="evidence" value="ECO:0007669"/>
    <property type="project" value="UniProtKB-KW"/>
</dbReference>
<dbReference type="STRING" id="3818.A0A444XLY8"/>
<keyword evidence="6" id="KW-1133">Transmembrane helix</keyword>
<sequence length="120" mass="14094">MMIILLLWRIFIATWIIVILKQVIEVKRHNHYAWCPCWMRALDHSIKIKLYNLPHTLLQFTCFMIISQSTMKKVVLKLDLHNDKTKQKAMKTVSNISGVESVSVDMKEKKMSLNGENSTY</sequence>
<reference evidence="8 9" key="1">
    <citation type="submission" date="2019-01" db="EMBL/GenBank/DDBJ databases">
        <title>Sequencing of cultivated peanut Arachis hypogaea provides insights into genome evolution and oil improvement.</title>
        <authorList>
            <person name="Chen X."/>
        </authorList>
    </citation>
    <scope>NUCLEOTIDE SEQUENCE [LARGE SCALE GENOMIC DNA]</scope>
    <source>
        <strain evidence="9">cv. Fuhuasheng</strain>
        <tissue evidence="8">Leaves</tissue>
    </source>
</reference>
<protein>
    <recommendedName>
        <fullName evidence="7">HMA domain-containing protein</fullName>
    </recommendedName>
</protein>
<dbReference type="PANTHER" id="PTHR45811:SF80">
    <property type="entry name" value="COPPER TRANSPORT PROTEIN FAMILY-RELATED"/>
    <property type="match status" value="1"/>
</dbReference>
<evidence type="ECO:0000256" key="5">
    <source>
        <dbReference type="ARBA" id="ARBA00024045"/>
    </source>
</evidence>
<evidence type="ECO:0000256" key="1">
    <source>
        <dbReference type="ARBA" id="ARBA00022481"/>
    </source>
</evidence>
<feature type="domain" description="HMA" evidence="7">
    <location>
        <begin position="71"/>
        <end position="120"/>
    </location>
</feature>
<dbReference type="PROSITE" id="PS50846">
    <property type="entry name" value="HMA_2"/>
    <property type="match status" value="1"/>
</dbReference>
<accession>A0A444XLY8</accession>
<keyword evidence="3" id="KW-0449">Lipoprotein</keyword>